<evidence type="ECO:0000259" key="18">
    <source>
        <dbReference type="PROSITE" id="PS51192"/>
    </source>
</evidence>
<dbReference type="Pfam" id="PF07517">
    <property type="entry name" value="SecA_DEAD"/>
    <property type="match status" value="1"/>
</dbReference>
<evidence type="ECO:0000256" key="14">
    <source>
        <dbReference type="ARBA" id="ARBA00023136"/>
    </source>
</evidence>
<dbReference type="Pfam" id="PF21090">
    <property type="entry name" value="P-loop_SecA"/>
    <property type="match status" value="1"/>
</dbReference>
<comment type="catalytic activity">
    <reaction evidence="15">
        <text>ATP + H2O + cellular proteinSide 1 = ADP + phosphate + cellular proteinSide 2.</text>
        <dbReference type="EC" id="7.4.2.8"/>
    </reaction>
</comment>
<keyword evidence="5 15" id="KW-1003">Cell membrane</keyword>
<evidence type="ECO:0000256" key="4">
    <source>
        <dbReference type="ARBA" id="ARBA00022448"/>
    </source>
</evidence>
<evidence type="ECO:0000256" key="8">
    <source>
        <dbReference type="ARBA" id="ARBA00022741"/>
    </source>
</evidence>
<gene>
    <name evidence="20" type="primary">secA_1</name>
    <name evidence="15" type="synonym">secA</name>
    <name evidence="20" type="ORF">EKPJFOCH_0721</name>
</gene>
<keyword evidence="9" id="KW-0862">Zinc</keyword>
<dbReference type="InterPro" id="IPR044722">
    <property type="entry name" value="SecA_SF2_C"/>
</dbReference>
<dbReference type="InterPro" id="IPR004027">
    <property type="entry name" value="SEC_C_motif"/>
</dbReference>
<comment type="subcellular location">
    <subcellularLocation>
        <location evidence="15">Cell membrane</location>
        <topology evidence="15">Peripheral membrane protein</topology>
        <orientation evidence="15">Cytoplasmic side</orientation>
    </subcellularLocation>
    <subcellularLocation>
        <location evidence="15">Cytoplasm</location>
    </subcellularLocation>
    <subcellularLocation>
        <location evidence="2">Membrane</location>
        <topology evidence="2">Peripheral membrane protein</topology>
    </subcellularLocation>
    <text evidence="15">Distribution is 50-50.</text>
</comment>
<sequence length="1026" mass="114790">MTGECSSGPGEQTLLSAALSDASPDIYLYKPAQRRLTVPFRHLAGDAFEVRRFTMLGAFAKKIFGSANDRRVKGFRPRVAQINALEPEISALTDEQLRERTLALKAEVAAGKSLDDVLVPTFALVREAAKRVLGQRHFDVQLMGGMVLHESGIAEMKTGEGKTQVATLAVVLNALSGKGVHVVTVNDYLASRDAEWMGRIYNFLGLTVGTIVHGLDDDQRKESYACDITYGTNNEFGFDYLRDNMKYELSQMAQRGHNFAIVDEVDSILVDEARTPLIISGPVDDRSELYVAVDAVMPQLLREHYDLDEKQRTVSLTESGNEFMEEVLREAGILREGDLYDAHNVTIVHHVTQALRAHTLFTLDKDYIVKNDEVVIIDEFTGRMMQGRRYSEGLHQALEAKERVTIQPENQTLASITFQNYFRLYDKLAGMTGTAATEADEFAEIYKLDVVEIPTNKPVERVDEDDQVYRTVQEKYDAIIQEIDKAHERHQPVLVGTGSIEKSELIGELLTKHGYTLLDYSDPNALTDVYKAARENRVTKRFAVLNARFHEQEAYIVAEAGVPGAITIATNMAGRGTDIKLGGNLDMRIEKELADLADGPERDAAVEALKAEIAENREKVLNSGEKANPEAGLKKDLPGGLYIVGTERHESRRIDNQLRGRSGRQGDPGRSKFFLSLQDDLMRIFGSDRMDGMLTRLGLEQGEAIIHPWINKAIEKAQQKVEARNFDMRKNVLKYDNVMNDQRKVVFEQRRDLMGQDTVRETVDDMREGVIDDLVAVHVPENAYAEQWDIAGLKERTQEVLNLDLPVQDWAAEEGIADEEMRERLKKAAEEAYAARSEQNTQEVMTYVEKQVVLQTLDHLWREHLVTLDHLRQVIGWRGFAQRDPLNEYKSEAFDLFNSLVVALREQVTGQLSRIEIMYQDPEGADGTSASFEQAGLGQPQLPQMFAQHLDPVTGENEFGRGGSGSDGGGGPAYGYAAREVSADTAVLERNPDDSTTWGKVGRNEPCPCGSGKKFKHCHGRFETEA</sequence>
<feature type="domain" description="Helicase ATP-binding" evidence="18">
    <location>
        <begin position="143"/>
        <end position="301"/>
    </location>
</feature>
<dbReference type="InterPro" id="IPR014001">
    <property type="entry name" value="Helicase_ATP-bd"/>
</dbReference>
<evidence type="ECO:0000256" key="5">
    <source>
        <dbReference type="ARBA" id="ARBA00022475"/>
    </source>
</evidence>
<dbReference type="NCBIfam" id="TIGR00963">
    <property type="entry name" value="secA"/>
    <property type="match status" value="1"/>
</dbReference>
<reference evidence="20" key="1">
    <citation type="journal article" date="2021" name="Front. Microbiol.">
        <title>Comprehensive Comparative Genomics and Phenotyping of Methylobacterium Species.</title>
        <authorList>
            <person name="Alessa O."/>
            <person name="Ogura Y."/>
            <person name="Fujitani Y."/>
            <person name="Takami H."/>
            <person name="Hayashi T."/>
            <person name="Sahin N."/>
            <person name="Tani A."/>
        </authorList>
    </citation>
    <scope>NUCLEOTIDE SEQUENCE</scope>
    <source>
        <strain evidence="20">DSM 23674</strain>
    </source>
</reference>
<protein>
    <recommendedName>
        <fullName evidence="15 16">Protein translocase subunit SecA</fullName>
        <ecNumber evidence="15">7.4.2.8</ecNumber>
    </recommendedName>
</protein>
<evidence type="ECO:0000259" key="19">
    <source>
        <dbReference type="PROSITE" id="PS51196"/>
    </source>
</evidence>
<comment type="cofactor">
    <cofactor evidence="1">
        <name>Zn(2+)</name>
        <dbReference type="ChEBI" id="CHEBI:29105"/>
    </cofactor>
</comment>
<evidence type="ECO:0000256" key="11">
    <source>
        <dbReference type="ARBA" id="ARBA00022927"/>
    </source>
</evidence>
<keyword evidence="12 15" id="KW-1278">Translocase</keyword>
<dbReference type="CDD" id="cd17928">
    <property type="entry name" value="DEXDc_SecA"/>
    <property type="match status" value="1"/>
</dbReference>
<dbReference type="SUPFAM" id="SSF52540">
    <property type="entry name" value="P-loop containing nucleoside triphosphate hydrolases"/>
    <property type="match status" value="2"/>
</dbReference>
<evidence type="ECO:0000256" key="17">
    <source>
        <dbReference type="SAM" id="MobiDB-lite"/>
    </source>
</evidence>
<dbReference type="InterPro" id="IPR011116">
    <property type="entry name" value="SecA_Wing/Scaffold"/>
</dbReference>
<evidence type="ECO:0000256" key="9">
    <source>
        <dbReference type="ARBA" id="ARBA00022833"/>
    </source>
</evidence>
<dbReference type="PRINTS" id="PR00906">
    <property type="entry name" value="SECA"/>
</dbReference>
<dbReference type="InterPro" id="IPR000185">
    <property type="entry name" value="SecA"/>
</dbReference>
<evidence type="ECO:0000256" key="1">
    <source>
        <dbReference type="ARBA" id="ARBA00001947"/>
    </source>
</evidence>
<dbReference type="SUPFAM" id="SSF81886">
    <property type="entry name" value="Helical scaffold and wing domains of SecA"/>
    <property type="match status" value="1"/>
</dbReference>
<dbReference type="Gene3D" id="3.40.50.300">
    <property type="entry name" value="P-loop containing nucleotide triphosphate hydrolases"/>
    <property type="match status" value="2"/>
</dbReference>
<dbReference type="InterPro" id="IPR027417">
    <property type="entry name" value="P-loop_NTPase"/>
</dbReference>
<dbReference type="EMBL" id="BPRA01000003">
    <property type="protein sequence ID" value="GJE54247.1"/>
    <property type="molecule type" value="Genomic_DNA"/>
</dbReference>
<evidence type="ECO:0000313" key="21">
    <source>
        <dbReference type="Proteomes" id="UP001055101"/>
    </source>
</evidence>
<keyword evidence="7" id="KW-0479">Metal-binding</keyword>
<evidence type="ECO:0000256" key="2">
    <source>
        <dbReference type="ARBA" id="ARBA00004170"/>
    </source>
</evidence>
<dbReference type="PANTHER" id="PTHR30612:SF0">
    <property type="entry name" value="CHLOROPLAST PROTEIN-TRANSPORTING ATPASE"/>
    <property type="match status" value="1"/>
</dbReference>
<comment type="similarity">
    <text evidence="3 15 16">Belongs to the SecA family.</text>
</comment>
<dbReference type="InterPro" id="IPR014018">
    <property type="entry name" value="SecA_motor_DEAD"/>
</dbReference>
<dbReference type="CDD" id="cd18803">
    <property type="entry name" value="SF2_C_secA"/>
    <property type="match status" value="1"/>
</dbReference>
<dbReference type="SUPFAM" id="SSF81767">
    <property type="entry name" value="Pre-protein crosslinking domain of SecA"/>
    <property type="match status" value="1"/>
</dbReference>
<dbReference type="PROSITE" id="PS51192">
    <property type="entry name" value="HELICASE_ATP_BIND_1"/>
    <property type="match status" value="1"/>
</dbReference>
<dbReference type="InterPro" id="IPR020937">
    <property type="entry name" value="SecA_CS"/>
</dbReference>
<keyword evidence="10 15" id="KW-0067">ATP-binding</keyword>
<evidence type="ECO:0000256" key="3">
    <source>
        <dbReference type="ARBA" id="ARBA00007650"/>
    </source>
</evidence>
<dbReference type="SMART" id="SM00958">
    <property type="entry name" value="SecA_PP_bind"/>
    <property type="match status" value="1"/>
</dbReference>
<dbReference type="PROSITE" id="PS51196">
    <property type="entry name" value="SECA_MOTOR_DEAD"/>
    <property type="match status" value="1"/>
</dbReference>
<keyword evidence="8 15" id="KW-0547">Nucleotide-binding</keyword>
<dbReference type="InterPro" id="IPR036266">
    <property type="entry name" value="SecA_Wing/Scaffold_sf"/>
</dbReference>
<comment type="subunit">
    <text evidence="15">Monomer and homodimer. Part of the essential Sec protein translocation apparatus which comprises SecA, SecYEG and auxiliary proteins SecDF-YajC and YidC.</text>
</comment>
<evidence type="ECO:0000256" key="15">
    <source>
        <dbReference type="HAMAP-Rule" id="MF_01382"/>
    </source>
</evidence>
<dbReference type="HAMAP" id="MF_01382">
    <property type="entry name" value="SecA"/>
    <property type="match status" value="1"/>
</dbReference>
<evidence type="ECO:0000256" key="13">
    <source>
        <dbReference type="ARBA" id="ARBA00023010"/>
    </source>
</evidence>
<feature type="binding site" evidence="15">
    <location>
        <begin position="159"/>
        <end position="163"/>
    </location>
    <ligand>
        <name>ATP</name>
        <dbReference type="ChEBI" id="CHEBI:30616"/>
    </ligand>
</feature>
<dbReference type="SMART" id="SM00957">
    <property type="entry name" value="SecA_DEAD"/>
    <property type="match status" value="1"/>
</dbReference>
<dbReference type="InterPro" id="IPR011115">
    <property type="entry name" value="SecA_DEAD"/>
</dbReference>
<keyword evidence="11 15" id="KW-0653">Protein transport</keyword>
<evidence type="ECO:0000256" key="10">
    <source>
        <dbReference type="ARBA" id="ARBA00022840"/>
    </source>
</evidence>
<organism evidence="20 21">
    <name type="scientific">Methylobacterium thuringiense</name>
    <dbReference type="NCBI Taxonomy" id="1003091"/>
    <lineage>
        <taxon>Bacteria</taxon>
        <taxon>Pseudomonadati</taxon>
        <taxon>Pseudomonadota</taxon>
        <taxon>Alphaproteobacteria</taxon>
        <taxon>Hyphomicrobiales</taxon>
        <taxon>Methylobacteriaceae</taxon>
        <taxon>Methylobacterium</taxon>
    </lineage>
</organism>
<keyword evidence="14 15" id="KW-0472">Membrane</keyword>
<evidence type="ECO:0000256" key="12">
    <source>
        <dbReference type="ARBA" id="ARBA00022967"/>
    </source>
</evidence>
<dbReference type="InterPro" id="IPR036670">
    <property type="entry name" value="SecA_X-link_sf"/>
</dbReference>
<dbReference type="Gene3D" id="1.10.3060.10">
    <property type="entry name" value="Helical scaffold and wing domains of SecA"/>
    <property type="match status" value="1"/>
</dbReference>
<dbReference type="NCBIfam" id="NF009538">
    <property type="entry name" value="PRK12904.1"/>
    <property type="match status" value="1"/>
</dbReference>
<evidence type="ECO:0000256" key="16">
    <source>
        <dbReference type="RuleBase" id="RU003874"/>
    </source>
</evidence>
<dbReference type="PANTHER" id="PTHR30612">
    <property type="entry name" value="SECA INNER MEMBRANE COMPONENT OF SEC PROTEIN SECRETION SYSTEM"/>
    <property type="match status" value="1"/>
</dbReference>
<name>A0ABQ4TJL9_9HYPH</name>
<dbReference type="Proteomes" id="UP001055101">
    <property type="component" value="Unassembled WGS sequence"/>
</dbReference>
<keyword evidence="6 15" id="KW-0963">Cytoplasm</keyword>
<evidence type="ECO:0000256" key="7">
    <source>
        <dbReference type="ARBA" id="ARBA00022723"/>
    </source>
</evidence>
<proteinExistence type="inferred from homology"/>
<feature type="binding site" evidence="15">
    <location>
        <position position="141"/>
    </location>
    <ligand>
        <name>ATP</name>
        <dbReference type="ChEBI" id="CHEBI:30616"/>
    </ligand>
</feature>
<keyword evidence="13 15" id="KW-0811">Translocation</keyword>
<feature type="region of interest" description="Disordered" evidence="17">
    <location>
        <begin position="957"/>
        <end position="976"/>
    </location>
</feature>
<dbReference type="Pfam" id="PF02810">
    <property type="entry name" value="SEC-C"/>
    <property type="match status" value="1"/>
</dbReference>
<feature type="domain" description="SecA family profile" evidence="19">
    <location>
        <begin position="57"/>
        <end position="706"/>
    </location>
</feature>
<feature type="compositionally biased region" description="Gly residues" evidence="17">
    <location>
        <begin position="960"/>
        <end position="973"/>
    </location>
</feature>
<accession>A0ABQ4TJL9</accession>
<dbReference type="Pfam" id="PF07516">
    <property type="entry name" value="SecA_SW"/>
    <property type="match status" value="1"/>
</dbReference>
<keyword evidence="21" id="KW-1185">Reference proteome</keyword>
<dbReference type="Gene3D" id="3.10.450.50">
    <property type="match status" value="1"/>
</dbReference>
<keyword evidence="4 15" id="KW-0813">Transport</keyword>
<dbReference type="Gene3D" id="3.90.1440.10">
    <property type="entry name" value="SecA, preprotein cross-linking domain"/>
    <property type="match status" value="1"/>
</dbReference>
<evidence type="ECO:0000256" key="6">
    <source>
        <dbReference type="ARBA" id="ARBA00022490"/>
    </source>
</evidence>
<dbReference type="EC" id="7.4.2.8" evidence="15"/>
<reference evidence="20" key="2">
    <citation type="submission" date="2021-08" db="EMBL/GenBank/DDBJ databases">
        <authorList>
            <person name="Tani A."/>
            <person name="Ola A."/>
            <person name="Ogura Y."/>
            <person name="Katsura K."/>
            <person name="Hayashi T."/>
        </authorList>
    </citation>
    <scope>NUCLEOTIDE SEQUENCE</scope>
    <source>
        <strain evidence="20">DSM 23674</strain>
    </source>
</reference>
<comment type="function">
    <text evidence="15">Part of the Sec protein translocase complex. Interacts with the SecYEG preprotein conducting channel. Has a central role in coupling the hydrolysis of ATP to the transfer of proteins into and across the cell membrane, serving both as a receptor for the preprotein-SecB complex and as an ATP-driven molecular motor driving the stepwise translocation of polypeptide chains across the membrane.</text>
</comment>
<dbReference type="PROSITE" id="PS01312">
    <property type="entry name" value="SECA"/>
    <property type="match status" value="1"/>
</dbReference>
<dbReference type="InterPro" id="IPR011130">
    <property type="entry name" value="SecA_preprotein_X-link_dom"/>
</dbReference>
<evidence type="ECO:0000313" key="20">
    <source>
        <dbReference type="EMBL" id="GJE54247.1"/>
    </source>
</evidence>
<dbReference type="Pfam" id="PF01043">
    <property type="entry name" value="SecA_PP_bind"/>
    <property type="match status" value="1"/>
</dbReference>
<comment type="caution">
    <text evidence="20">The sequence shown here is derived from an EMBL/GenBank/DDBJ whole genome shotgun (WGS) entry which is preliminary data.</text>
</comment>
<feature type="binding site" evidence="15">
    <location>
        <position position="578"/>
    </location>
    <ligand>
        <name>ATP</name>
        <dbReference type="ChEBI" id="CHEBI:30616"/>
    </ligand>
</feature>